<accession>A0ABV9NNS4</accession>
<proteinExistence type="predicted"/>
<feature type="region of interest" description="Disordered" evidence="1">
    <location>
        <begin position="476"/>
        <end position="511"/>
    </location>
</feature>
<name>A0ABV9NNS4_9GAMM</name>
<dbReference type="Proteomes" id="UP001595892">
    <property type="component" value="Unassembled WGS sequence"/>
</dbReference>
<feature type="compositionally biased region" description="Basic and acidic residues" evidence="1">
    <location>
        <begin position="327"/>
        <end position="343"/>
    </location>
</feature>
<dbReference type="RefSeq" id="WP_377004870.1">
    <property type="nucleotide sequence ID" value="NZ_JBHSGG010000032.1"/>
</dbReference>
<keyword evidence="3" id="KW-1185">Reference proteome</keyword>
<feature type="region of interest" description="Disordered" evidence="1">
    <location>
        <begin position="323"/>
        <end position="346"/>
    </location>
</feature>
<comment type="caution">
    <text evidence="2">The sequence shown here is derived from an EMBL/GenBank/DDBJ whole genome shotgun (WGS) entry which is preliminary data.</text>
</comment>
<sequence>MASPFESIINGYSAGLRQGQDVSDFRRQSKLAELSSQAYTTPAAGQQSLLAQMAAVSPQAAMAQQSAFGEQEDRRLQRLGGAARYLESARQSGDPAKVQGAWAAVRPMLAQDLPDGQFPDQWDDATMAPTLYEVLARTQGAGGAGTAILSTYVDDQGQRVAVHRDGTTKVLGGADLGQNQQTITVKGADGRERQMTFNRRTGQYEEAQLAGASAMPAPEPARQFAGAAGQPMGVDDVAAFIEQDIGRPLTPAERQQIATGDFNIPATGAEQPARPMPSLVAPSPAAASPFVSRTPEEQAALTRAAEEEVTLGNLPRRQEIETQGAVSRERAVGDVKHEQEKRANAGRARLAMQQATDRVNRVDTLVDGILPRINYATAGFASLASAVPGTPAADLRRDLGTLQAIAGFDELNAMRASSPTGGALGNVTERELAFLQSVVRNIENSQSPEQLRRNIEAFRREVKQSWQRVNEAYEQDYGTSRQAGAPQPGTVEDGWRFRGGDPADPQSWERL</sequence>
<evidence type="ECO:0000313" key="3">
    <source>
        <dbReference type="Proteomes" id="UP001595892"/>
    </source>
</evidence>
<protein>
    <submittedName>
        <fullName evidence="2">Uncharacterized protein</fullName>
    </submittedName>
</protein>
<evidence type="ECO:0000256" key="1">
    <source>
        <dbReference type="SAM" id="MobiDB-lite"/>
    </source>
</evidence>
<reference evidence="3" key="1">
    <citation type="journal article" date="2019" name="Int. J. Syst. Evol. Microbiol.">
        <title>The Global Catalogue of Microorganisms (GCM) 10K type strain sequencing project: providing services to taxonomists for standard genome sequencing and annotation.</title>
        <authorList>
            <consortium name="The Broad Institute Genomics Platform"/>
            <consortium name="The Broad Institute Genome Sequencing Center for Infectious Disease"/>
            <person name="Wu L."/>
            <person name="Ma J."/>
        </authorList>
    </citation>
    <scope>NUCLEOTIDE SEQUENCE [LARGE SCALE GENOMIC DNA]</scope>
    <source>
        <strain evidence="3">CGMCC 1.13574</strain>
    </source>
</reference>
<organism evidence="2 3">
    <name type="scientific">Coralloluteibacterium thermophilum</name>
    <dbReference type="NCBI Taxonomy" id="2707049"/>
    <lineage>
        <taxon>Bacteria</taxon>
        <taxon>Pseudomonadati</taxon>
        <taxon>Pseudomonadota</taxon>
        <taxon>Gammaproteobacteria</taxon>
        <taxon>Lysobacterales</taxon>
        <taxon>Lysobacteraceae</taxon>
        <taxon>Coralloluteibacterium</taxon>
    </lineage>
</organism>
<dbReference type="EMBL" id="JBHSGG010000032">
    <property type="protein sequence ID" value="MFC4728798.1"/>
    <property type="molecule type" value="Genomic_DNA"/>
</dbReference>
<feature type="compositionally biased region" description="Basic and acidic residues" evidence="1">
    <location>
        <begin position="493"/>
        <end position="511"/>
    </location>
</feature>
<gene>
    <name evidence="2" type="ORF">ACFO3Q_11515</name>
</gene>
<evidence type="ECO:0000313" key="2">
    <source>
        <dbReference type="EMBL" id="MFC4728798.1"/>
    </source>
</evidence>